<dbReference type="InterPro" id="IPR000845">
    <property type="entry name" value="Nucleoside_phosphorylase_d"/>
</dbReference>
<dbReference type="GO" id="GO:0009116">
    <property type="term" value="P:nucleoside metabolic process"/>
    <property type="evidence" value="ECO:0007669"/>
    <property type="project" value="InterPro"/>
</dbReference>
<evidence type="ECO:0000259" key="1">
    <source>
        <dbReference type="Pfam" id="PF01048"/>
    </source>
</evidence>
<dbReference type="AlphaFoldDB" id="A0A2G7FF11"/>
<dbReference type="Gene3D" id="3.40.50.1580">
    <property type="entry name" value="Nucleoside phosphorylase domain"/>
    <property type="match status" value="1"/>
</dbReference>
<dbReference type="CDD" id="cd09008">
    <property type="entry name" value="MTAN"/>
    <property type="match status" value="1"/>
</dbReference>
<comment type="caution">
    <text evidence="3">The sequence shown here is derived from an EMBL/GenBank/DDBJ whole genome shotgun (WGS) entry which is preliminary data.</text>
</comment>
<dbReference type="EMBL" id="NEXV01000711">
    <property type="protein sequence ID" value="PIG79069.1"/>
    <property type="molecule type" value="Genomic_DNA"/>
</dbReference>
<evidence type="ECO:0000259" key="2">
    <source>
        <dbReference type="Pfam" id="PF17106"/>
    </source>
</evidence>
<reference evidence="3 4" key="1">
    <citation type="submission" date="2017-05" db="EMBL/GenBank/DDBJ databases">
        <title>Genome sequence for an aflatoxigenic pathogen of Argentinian peanut, Aspergillus arachidicola.</title>
        <authorList>
            <person name="Moore G."/>
            <person name="Beltz S.B."/>
            <person name="Mack B.M."/>
        </authorList>
    </citation>
    <scope>NUCLEOTIDE SEQUENCE [LARGE SCALE GENOMIC DNA]</scope>
    <source>
        <strain evidence="3 4">CBS 117610</strain>
    </source>
</reference>
<dbReference type="Proteomes" id="UP000231358">
    <property type="component" value="Unassembled WGS sequence"/>
</dbReference>
<dbReference type="PANTHER" id="PTHR46082:SF11">
    <property type="entry name" value="AAA+ ATPASE DOMAIN-CONTAINING PROTEIN-RELATED"/>
    <property type="match status" value="1"/>
</dbReference>
<feature type="domain" description="NACHT-NTPase sigma" evidence="2">
    <location>
        <begin position="336"/>
        <end position="375"/>
    </location>
</feature>
<evidence type="ECO:0000313" key="3">
    <source>
        <dbReference type="EMBL" id="PIG79069.1"/>
    </source>
</evidence>
<organism evidence="3 4">
    <name type="scientific">Aspergillus arachidicola</name>
    <dbReference type="NCBI Taxonomy" id="656916"/>
    <lineage>
        <taxon>Eukaryota</taxon>
        <taxon>Fungi</taxon>
        <taxon>Dikarya</taxon>
        <taxon>Ascomycota</taxon>
        <taxon>Pezizomycotina</taxon>
        <taxon>Eurotiomycetes</taxon>
        <taxon>Eurotiomycetidae</taxon>
        <taxon>Eurotiales</taxon>
        <taxon>Aspergillaceae</taxon>
        <taxon>Aspergillus</taxon>
        <taxon>Aspergillus subgen. Circumdati</taxon>
    </lineage>
</organism>
<dbReference type="SUPFAM" id="SSF53167">
    <property type="entry name" value="Purine and uridine phosphorylases"/>
    <property type="match status" value="1"/>
</dbReference>
<dbReference type="Pfam" id="PF01048">
    <property type="entry name" value="PNP_UDP_1"/>
    <property type="match status" value="1"/>
</dbReference>
<dbReference type="Pfam" id="PF17106">
    <property type="entry name" value="NACHT_sigma"/>
    <property type="match status" value="1"/>
</dbReference>
<dbReference type="InterPro" id="IPR031353">
    <property type="entry name" value="NACHT_sigma"/>
</dbReference>
<dbReference type="InterPro" id="IPR035994">
    <property type="entry name" value="Nucleoside_phosphorylase_sf"/>
</dbReference>
<accession>A0A2G7FF11</accession>
<gene>
    <name evidence="3" type="ORF">AARAC_008058</name>
</gene>
<dbReference type="GO" id="GO:0003824">
    <property type="term" value="F:catalytic activity"/>
    <property type="evidence" value="ECO:0007669"/>
    <property type="project" value="InterPro"/>
</dbReference>
<protein>
    <submittedName>
        <fullName evidence="3">Pfs domain protein</fullName>
    </submittedName>
</protein>
<proteinExistence type="predicted"/>
<name>A0A2G7FF11_9EURO</name>
<dbReference type="STRING" id="656916.A0A2G7FF11"/>
<sequence>MGITKLSHGDYTIAWICALPLEMAAAKAMLEKTHESLPQRQADQNSYSLGEMSGHNIVLVCLPSGVYGTTSAATVLSQMLSTFPSVKVGLMVGIGGGVPSESVDIRLGDVVVSMPSGSSGGVIQYDYGKALPDGCFQHTGSLNSPPQVLLSAVSQMRSNHMIKGTDIYATITETLDSNRYMGEHFSPPDRDLLFNATYQHPKHCLDCSKCDQSQVVKRMSRKSHKPQVHYGLIASGNQVIKDAQTRDYLARKLGILCFEMEAAGLMNQLPCLVIRGICDYCDSHKQKHWQGYSALTASAYAKVLLTVIPISSSNRTGARIRIQSNRETERSKIPDSIFNNYGSGAQFNATGNAQNNNTGNGNQFLGSFAGPVYFGHPPTASKDN</sequence>
<dbReference type="PANTHER" id="PTHR46082">
    <property type="entry name" value="ATP/GTP-BINDING PROTEIN-RELATED"/>
    <property type="match status" value="1"/>
</dbReference>
<evidence type="ECO:0000313" key="4">
    <source>
        <dbReference type="Proteomes" id="UP000231358"/>
    </source>
</evidence>
<feature type="domain" description="Nucleoside phosphorylase" evidence="1">
    <location>
        <begin position="220"/>
        <end position="289"/>
    </location>
</feature>
<keyword evidence="4" id="KW-1185">Reference proteome</keyword>
<dbReference type="InterPro" id="IPR053137">
    <property type="entry name" value="NLR-like"/>
</dbReference>